<dbReference type="OrthoDB" id="1742084at2759"/>
<dbReference type="AlphaFoldDB" id="A8QAD2"/>
<dbReference type="InParanoid" id="A8QAD2"/>
<dbReference type="InterPro" id="IPR036427">
    <property type="entry name" value="Bromodomain-like_sf"/>
</dbReference>
<dbReference type="SMART" id="SM00297">
    <property type="entry name" value="BROMO"/>
    <property type="match status" value="1"/>
</dbReference>
<evidence type="ECO:0000256" key="7">
    <source>
        <dbReference type="ARBA" id="ARBA00023242"/>
    </source>
</evidence>
<dbReference type="Gene3D" id="1.20.920.10">
    <property type="entry name" value="Bromodomain-like"/>
    <property type="match status" value="1"/>
</dbReference>
<dbReference type="Proteomes" id="UP000008837">
    <property type="component" value="Unassembled WGS sequence"/>
</dbReference>
<dbReference type="GO" id="GO:0003682">
    <property type="term" value="F:chromatin binding"/>
    <property type="evidence" value="ECO:0007669"/>
    <property type="project" value="InterPro"/>
</dbReference>
<dbReference type="GO" id="GO:0016586">
    <property type="term" value="C:RSC-type complex"/>
    <property type="evidence" value="ECO:0007669"/>
    <property type="project" value="InterPro"/>
</dbReference>
<evidence type="ECO:0000256" key="2">
    <source>
        <dbReference type="ARBA" id="ARBA00022737"/>
    </source>
</evidence>
<dbReference type="InterPro" id="IPR001487">
    <property type="entry name" value="Bromodomain"/>
</dbReference>
<dbReference type="GO" id="GO:0006368">
    <property type="term" value="P:transcription elongation by RNA polymerase II"/>
    <property type="evidence" value="ECO:0007669"/>
    <property type="project" value="TreeGrafter"/>
</dbReference>
<dbReference type="STRING" id="425265.A8QAD2"/>
<evidence type="ECO:0000259" key="9">
    <source>
        <dbReference type="PROSITE" id="PS50014"/>
    </source>
</evidence>
<dbReference type="InterPro" id="IPR001025">
    <property type="entry name" value="BAH_dom"/>
</dbReference>
<comment type="caution">
    <text evidence="11">The sequence shown here is derived from an EMBL/GenBank/DDBJ whole genome shotgun (WGS) entry which is preliminary data.</text>
</comment>
<keyword evidence="12" id="KW-1185">Reference proteome</keyword>
<comment type="subcellular location">
    <subcellularLocation>
        <location evidence="1">Nucleus</location>
    </subcellularLocation>
</comment>
<keyword evidence="6" id="KW-0804">Transcription</keyword>
<feature type="domain" description="BAH" evidence="10">
    <location>
        <begin position="235"/>
        <end position="357"/>
    </location>
</feature>
<keyword evidence="2" id="KW-0677">Repeat</keyword>
<keyword evidence="4" id="KW-0805">Transcription regulation</keyword>
<feature type="domain" description="Bromo" evidence="9">
    <location>
        <begin position="82"/>
        <end position="152"/>
    </location>
</feature>
<dbReference type="CDD" id="cd04369">
    <property type="entry name" value="Bromodomain"/>
    <property type="match status" value="1"/>
</dbReference>
<keyword evidence="5 8" id="KW-0103">Bromodomain</keyword>
<dbReference type="PANTHER" id="PTHR16062">
    <property type="entry name" value="SWI/SNF-RELATED"/>
    <property type="match status" value="1"/>
</dbReference>
<sequence>MAPSFEESDHTWLQLGIGSGEPTEVRTSLAVDAQDHARDDGWVYCRAKDPEHMHRMFAHILHFLRDVERRSIDPSTEGDEVGLRVLSDPLESCPDRADNPEYYRMISRPTSLQTITHRIVHCEYASSALFEQDMLQLFCNARIWYGLGSEGYAEMVTLLRLYNELTPSQARLTDAIGVRHGKSRMSDVDVVSAQRSLARASQHFSSSIYGPGREPPSEATVRDVVGMDAAAWKGRVYHVGDWVHLMNPVDPSRPIVGQIFRLYKQRKIPGIFLSACWYYRPEQTHHTETRHFFPNEVVQTAVYGEHAIEDIIEDILVLYLPIFKRARPAAPYWQKESPLYVVESKYDVTRHTFHRIDVWTSNVPAQVRAKKTPMDVFVEPVEMPVKSPSILLHCNVPGGMLIDEQNFAYDPEEWPDLFEGAVSLDLPSRLPAVPLPAQTMPPAPAASQTDRLRAYATFHTAAMEVARRVSPAAYAKLQKNLMTRPLASHSELGAMALEAGDVSPTLLIHLRDAAVAAGMLTSVHANGVSSSMSIPKECLPSSAAVFATYKQGAEFKALASETRRLFRQDPQGNVLWYAAPPIPGWNSTRLVLDGTTPLPVPSMPFLEYIVRTSHKRPRT</sequence>
<evidence type="ECO:0008006" key="13">
    <source>
        <dbReference type="Google" id="ProtNLM"/>
    </source>
</evidence>
<proteinExistence type="predicted"/>
<evidence type="ECO:0000256" key="1">
    <source>
        <dbReference type="ARBA" id="ARBA00004123"/>
    </source>
</evidence>
<dbReference type="InterPro" id="IPR037382">
    <property type="entry name" value="Rsc/polybromo"/>
</dbReference>
<organism evidence="11 12">
    <name type="scientific">Malassezia globosa (strain ATCC MYA-4612 / CBS 7966)</name>
    <name type="common">Dandruff-associated fungus</name>
    <dbReference type="NCBI Taxonomy" id="425265"/>
    <lineage>
        <taxon>Eukaryota</taxon>
        <taxon>Fungi</taxon>
        <taxon>Dikarya</taxon>
        <taxon>Basidiomycota</taxon>
        <taxon>Ustilaginomycotina</taxon>
        <taxon>Malasseziomycetes</taxon>
        <taxon>Malasseziales</taxon>
        <taxon>Malasseziaceae</taxon>
        <taxon>Malassezia</taxon>
    </lineage>
</organism>
<keyword evidence="7" id="KW-0539">Nucleus</keyword>
<dbReference type="SUPFAM" id="SSF47370">
    <property type="entry name" value="Bromodomain"/>
    <property type="match status" value="1"/>
</dbReference>
<keyword evidence="3" id="KW-0156">Chromatin regulator</keyword>
<evidence type="ECO:0000256" key="6">
    <source>
        <dbReference type="ARBA" id="ARBA00023163"/>
    </source>
</evidence>
<reference evidence="11 12" key="1">
    <citation type="journal article" date="2007" name="Proc. Natl. Acad. Sci. U.S.A.">
        <title>Dandruff-associated Malassezia genomes reveal convergent and divergent virulence traits shared with plant and human fungal pathogens.</title>
        <authorList>
            <person name="Xu J."/>
            <person name="Saunders C.W."/>
            <person name="Hu P."/>
            <person name="Grant R.A."/>
            <person name="Boekhout T."/>
            <person name="Kuramae E.E."/>
            <person name="Kronstad J.W."/>
            <person name="Deangelis Y.M."/>
            <person name="Reeder N.L."/>
            <person name="Johnstone K.R."/>
            <person name="Leland M."/>
            <person name="Fieno A.M."/>
            <person name="Begley W.M."/>
            <person name="Sun Y."/>
            <person name="Lacey M.P."/>
            <person name="Chaudhary T."/>
            <person name="Keough T."/>
            <person name="Chu L."/>
            <person name="Sears R."/>
            <person name="Yuan B."/>
            <person name="Dawson T.L.Jr."/>
        </authorList>
    </citation>
    <scope>NUCLEOTIDE SEQUENCE [LARGE SCALE GENOMIC DNA]</scope>
    <source>
        <strain evidence="12">ATCC MYA-4612 / CBS 7966</strain>
    </source>
</reference>
<accession>A8QAD2</accession>
<evidence type="ECO:0000256" key="3">
    <source>
        <dbReference type="ARBA" id="ARBA00022853"/>
    </source>
</evidence>
<name>A8QAD2_MALGO</name>
<dbReference type="EMBL" id="AAYY01000014">
    <property type="protein sequence ID" value="EDP42010.1"/>
    <property type="molecule type" value="Genomic_DNA"/>
</dbReference>
<dbReference type="InterPro" id="IPR043151">
    <property type="entry name" value="BAH_sf"/>
</dbReference>
<evidence type="ECO:0000256" key="8">
    <source>
        <dbReference type="PROSITE-ProRule" id="PRU00035"/>
    </source>
</evidence>
<evidence type="ECO:0000256" key="4">
    <source>
        <dbReference type="ARBA" id="ARBA00023015"/>
    </source>
</evidence>
<evidence type="ECO:0000256" key="5">
    <source>
        <dbReference type="ARBA" id="ARBA00023117"/>
    </source>
</evidence>
<dbReference type="Pfam" id="PF01426">
    <property type="entry name" value="BAH"/>
    <property type="match status" value="1"/>
</dbReference>
<evidence type="ECO:0000313" key="12">
    <source>
        <dbReference type="Proteomes" id="UP000008837"/>
    </source>
</evidence>
<dbReference type="VEuPathDB" id="FungiDB:MGL_3691"/>
<protein>
    <recommendedName>
        <fullName evidence="13">BAH domain-containing protein</fullName>
    </recommendedName>
</protein>
<dbReference type="RefSeq" id="XP_001729224.1">
    <property type="nucleotide sequence ID" value="XM_001729172.1"/>
</dbReference>
<dbReference type="Pfam" id="PF00439">
    <property type="entry name" value="Bromodomain"/>
    <property type="match status" value="1"/>
</dbReference>
<evidence type="ECO:0000259" key="10">
    <source>
        <dbReference type="PROSITE" id="PS51038"/>
    </source>
</evidence>
<evidence type="ECO:0000313" key="11">
    <source>
        <dbReference type="EMBL" id="EDP42010.1"/>
    </source>
</evidence>
<dbReference type="KEGG" id="mgl:MGL_3691"/>
<dbReference type="PROSITE" id="PS50014">
    <property type="entry name" value="BROMODOMAIN_2"/>
    <property type="match status" value="1"/>
</dbReference>
<dbReference type="FunCoup" id="A8QAD2">
    <property type="interactions" value="122"/>
</dbReference>
<dbReference type="GeneID" id="5853530"/>
<dbReference type="OMA" id="DWIHLIN"/>
<dbReference type="PANTHER" id="PTHR16062:SF21">
    <property type="entry name" value="CHROMATIN STRUCTURE-REMODELING COMPLEX SUBUNIT RSC1-RELATED"/>
    <property type="match status" value="1"/>
</dbReference>
<dbReference type="Gene3D" id="2.30.30.490">
    <property type="match status" value="1"/>
</dbReference>
<gene>
    <name evidence="11" type="ORF">MGL_3691</name>
</gene>
<dbReference type="PROSITE" id="PS51038">
    <property type="entry name" value="BAH"/>
    <property type="match status" value="1"/>
</dbReference>
<dbReference type="GO" id="GO:0006338">
    <property type="term" value="P:chromatin remodeling"/>
    <property type="evidence" value="ECO:0007669"/>
    <property type="project" value="InterPro"/>
</dbReference>
<dbReference type="SMART" id="SM00439">
    <property type="entry name" value="BAH"/>
    <property type="match status" value="1"/>
</dbReference>